<feature type="compositionally biased region" description="Acidic residues" evidence="1">
    <location>
        <begin position="96"/>
        <end position="106"/>
    </location>
</feature>
<proteinExistence type="predicted"/>
<sequence>MNLKTLALGIAIAGLASGAMVTYFHEREAQAVAAEIGSEASAASDATGAMAAGGSADVGTAASVEGNTATAGHDQDGRASAEASVEGDVEASGGSDADELIDEVTDTGETAVDTAMDTEEEVTNRLELGADAEVSGDAEGAVTQ</sequence>
<feature type="region of interest" description="Disordered" evidence="1">
    <location>
        <begin position="63"/>
        <end position="144"/>
    </location>
</feature>
<protein>
    <submittedName>
        <fullName evidence="2">Uncharacterized protein</fullName>
    </submittedName>
</protein>
<organism evidence="2 3">
    <name type="scientific">Litchfieldella qijiaojingensis</name>
    <dbReference type="NCBI Taxonomy" id="980347"/>
    <lineage>
        <taxon>Bacteria</taxon>
        <taxon>Pseudomonadati</taxon>
        <taxon>Pseudomonadota</taxon>
        <taxon>Gammaproteobacteria</taxon>
        <taxon>Oceanospirillales</taxon>
        <taxon>Halomonadaceae</taxon>
        <taxon>Litchfieldella</taxon>
    </lineage>
</organism>
<gene>
    <name evidence="2" type="ORF">GCM10007160_20680</name>
</gene>
<accession>A0ABQ2YRL8</accession>
<keyword evidence="3" id="KW-1185">Reference proteome</keyword>
<comment type="caution">
    <text evidence="2">The sequence shown here is derived from an EMBL/GenBank/DDBJ whole genome shotgun (WGS) entry which is preliminary data.</text>
</comment>
<dbReference type="RefSeq" id="WP_189468845.1">
    <property type="nucleotide sequence ID" value="NZ_BMXS01000009.1"/>
</dbReference>
<dbReference type="EMBL" id="BMXS01000009">
    <property type="protein sequence ID" value="GGX93006.1"/>
    <property type="molecule type" value="Genomic_DNA"/>
</dbReference>
<dbReference type="Proteomes" id="UP000653056">
    <property type="component" value="Unassembled WGS sequence"/>
</dbReference>
<name>A0ABQ2YRL8_9GAMM</name>
<evidence type="ECO:0000313" key="3">
    <source>
        <dbReference type="Proteomes" id="UP000653056"/>
    </source>
</evidence>
<evidence type="ECO:0000256" key="1">
    <source>
        <dbReference type="SAM" id="MobiDB-lite"/>
    </source>
</evidence>
<evidence type="ECO:0000313" key="2">
    <source>
        <dbReference type="EMBL" id="GGX93006.1"/>
    </source>
</evidence>
<reference evidence="3" key="1">
    <citation type="journal article" date="2019" name="Int. J. Syst. Evol. Microbiol.">
        <title>The Global Catalogue of Microorganisms (GCM) 10K type strain sequencing project: providing services to taxonomists for standard genome sequencing and annotation.</title>
        <authorList>
            <consortium name="The Broad Institute Genomics Platform"/>
            <consortium name="The Broad Institute Genome Sequencing Center for Infectious Disease"/>
            <person name="Wu L."/>
            <person name="Ma J."/>
        </authorList>
    </citation>
    <scope>NUCLEOTIDE SEQUENCE [LARGE SCALE GENOMIC DNA]</scope>
    <source>
        <strain evidence="3">KCTC 22228</strain>
    </source>
</reference>